<dbReference type="Pfam" id="PF12849">
    <property type="entry name" value="PBP_like_2"/>
    <property type="match status" value="1"/>
</dbReference>
<evidence type="ECO:0000313" key="2">
    <source>
        <dbReference type="EMBL" id="SHG87062.1"/>
    </source>
</evidence>
<dbReference type="PANTHER" id="PTHR37945:SF1">
    <property type="entry name" value="EXTRACELLULAR TUNGSTATE BINDING PROTEIN"/>
    <property type="match status" value="1"/>
</dbReference>
<keyword evidence="3" id="KW-1185">Reference proteome</keyword>
<evidence type="ECO:0000313" key="3">
    <source>
        <dbReference type="Proteomes" id="UP000242329"/>
    </source>
</evidence>
<sequence length="283" mass="31575">MGRIKRLCMLFIIAVVLSLPGIAGCRDDKEPESDLILATTTSTLDSGLLDVLLPVFEKEYGLKVKVIAVGSGQAMQMGRKGDADVLLVHSPREEEKFVEEGWGVKRHPVMHNRFILIGPEENSARIADGDDIITALKKIEKTKSLFVSRADKSGTHVREMALWEEAGIKPEGSWYLETGQGMGETLMIADEKGAYTLTDESTYLSFRNKGRIELKVWIEEDARLFNSYSVIAVNEKKHPHINKEGAAKFIAFITGPEGQKIIQEFGVKEYGKPLFVPDAFYKK</sequence>
<accession>A0A1M5NC77</accession>
<dbReference type="InterPro" id="IPR052738">
    <property type="entry name" value="ABC-Tungstate_binding"/>
</dbReference>
<name>A0A1M5NC77_9FIRM</name>
<dbReference type="EMBL" id="FQWY01000016">
    <property type="protein sequence ID" value="SHG87062.1"/>
    <property type="molecule type" value="Genomic_DNA"/>
</dbReference>
<gene>
    <name evidence="2" type="ORF">SAMN02745221_01150</name>
</gene>
<dbReference type="RefSeq" id="WP_073091425.1">
    <property type="nucleotide sequence ID" value="NZ_FQWY01000016.1"/>
</dbReference>
<dbReference type="PROSITE" id="PS51257">
    <property type="entry name" value="PROKAR_LIPOPROTEIN"/>
    <property type="match status" value="1"/>
</dbReference>
<organism evidence="2 3">
    <name type="scientific">Thermosyntropha lipolytica DSM 11003</name>
    <dbReference type="NCBI Taxonomy" id="1123382"/>
    <lineage>
        <taxon>Bacteria</taxon>
        <taxon>Bacillati</taxon>
        <taxon>Bacillota</taxon>
        <taxon>Clostridia</taxon>
        <taxon>Eubacteriales</taxon>
        <taxon>Syntrophomonadaceae</taxon>
        <taxon>Thermosyntropha</taxon>
    </lineage>
</organism>
<dbReference type="STRING" id="1123382.SAMN02745221_01150"/>
<dbReference type="SUPFAM" id="SSF53850">
    <property type="entry name" value="Periplasmic binding protein-like II"/>
    <property type="match status" value="1"/>
</dbReference>
<protein>
    <submittedName>
        <fullName evidence="2">Tungstate transport system substrate-binding protein</fullName>
    </submittedName>
</protein>
<dbReference type="Proteomes" id="UP000242329">
    <property type="component" value="Unassembled WGS sequence"/>
</dbReference>
<dbReference type="InterPro" id="IPR024370">
    <property type="entry name" value="PBP_domain"/>
</dbReference>
<feature type="domain" description="PBP" evidence="1">
    <location>
        <begin position="31"/>
        <end position="257"/>
    </location>
</feature>
<dbReference type="Gene3D" id="3.40.190.10">
    <property type="entry name" value="Periplasmic binding protein-like II"/>
    <property type="match status" value="2"/>
</dbReference>
<reference evidence="3" key="1">
    <citation type="submission" date="2016-11" db="EMBL/GenBank/DDBJ databases">
        <authorList>
            <person name="Varghese N."/>
            <person name="Submissions S."/>
        </authorList>
    </citation>
    <scope>NUCLEOTIDE SEQUENCE [LARGE SCALE GENOMIC DNA]</scope>
    <source>
        <strain evidence="3">DSM 11003</strain>
    </source>
</reference>
<dbReference type="OrthoDB" id="186379at2"/>
<dbReference type="PANTHER" id="PTHR37945">
    <property type="entry name" value="EXTRACELLULAR TUNGSTATE BINDING PROTEIN"/>
    <property type="match status" value="1"/>
</dbReference>
<evidence type="ECO:0000259" key="1">
    <source>
        <dbReference type="Pfam" id="PF12849"/>
    </source>
</evidence>
<proteinExistence type="predicted"/>
<dbReference type="AlphaFoldDB" id="A0A1M5NC77"/>